<gene>
    <name evidence="2" type="ORF">RRG08_024263</name>
</gene>
<feature type="signal peptide" evidence="1">
    <location>
        <begin position="1"/>
        <end position="19"/>
    </location>
</feature>
<dbReference type="EMBL" id="JAWDGP010004902">
    <property type="protein sequence ID" value="KAK3761396.1"/>
    <property type="molecule type" value="Genomic_DNA"/>
</dbReference>
<sequence>MPVSFALILLPCGAPLSLKVPAYFPLTRPLEDLTLLKVPAYFPLTRPLEYLSLLKVPALRKLYCHVVTRISDLLDGITPWPVSLAFDLNGKK</sequence>
<comment type="caution">
    <text evidence="2">The sequence shown here is derived from an EMBL/GenBank/DDBJ whole genome shotgun (WGS) entry which is preliminary data.</text>
</comment>
<dbReference type="AlphaFoldDB" id="A0AAE0Z3C9"/>
<accession>A0AAE0Z3C9</accession>
<keyword evidence="1" id="KW-0732">Signal</keyword>
<organism evidence="2 3">
    <name type="scientific">Elysia crispata</name>
    <name type="common">lettuce slug</name>
    <dbReference type="NCBI Taxonomy" id="231223"/>
    <lineage>
        <taxon>Eukaryota</taxon>
        <taxon>Metazoa</taxon>
        <taxon>Spiralia</taxon>
        <taxon>Lophotrochozoa</taxon>
        <taxon>Mollusca</taxon>
        <taxon>Gastropoda</taxon>
        <taxon>Heterobranchia</taxon>
        <taxon>Euthyneura</taxon>
        <taxon>Panpulmonata</taxon>
        <taxon>Sacoglossa</taxon>
        <taxon>Placobranchoidea</taxon>
        <taxon>Plakobranchidae</taxon>
        <taxon>Elysia</taxon>
    </lineage>
</organism>
<evidence type="ECO:0000313" key="2">
    <source>
        <dbReference type="EMBL" id="KAK3761396.1"/>
    </source>
</evidence>
<evidence type="ECO:0000256" key="1">
    <source>
        <dbReference type="SAM" id="SignalP"/>
    </source>
</evidence>
<name>A0AAE0Z3C9_9GAST</name>
<evidence type="ECO:0008006" key="4">
    <source>
        <dbReference type="Google" id="ProtNLM"/>
    </source>
</evidence>
<proteinExistence type="predicted"/>
<evidence type="ECO:0000313" key="3">
    <source>
        <dbReference type="Proteomes" id="UP001283361"/>
    </source>
</evidence>
<feature type="chain" id="PRO_5042149903" description="Secreted protein" evidence="1">
    <location>
        <begin position="20"/>
        <end position="92"/>
    </location>
</feature>
<dbReference type="Proteomes" id="UP001283361">
    <property type="component" value="Unassembled WGS sequence"/>
</dbReference>
<reference evidence="2" key="1">
    <citation type="journal article" date="2023" name="G3 (Bethesda)">
        <title>A reference genome for the long-term kleptoplast-retaining sea slug Elysia crispata morphotype clarki.</title>
        <authorList>
            <person name="Eastman K.E."/>
            <person name="Pendleton A.L."/>
            <person name="Shaikh M.A."/>
            <person name="Suttiyut T."/>
            <person name="Ogas R."/>
            <person name="Tomko P."/>
            <person name="Gavelis G."/>
            <person name="Widhalm J.R."/>
            <person name="Wisecaver J.H."/>
        </authorList>
    </citation>
    <scope>NUCLEOTIDE SEQUENCE</scope>
    <source>
        <strain evidence="2">ECLA1</strain>
    </source>
</reference>
<protein>
    <recommendedName>
        <fullName evidence="4">Secreted protein</fullName>
    </recommendedName>
</protein>
<keyword evidence="3" id="KW-1185">Reference proteome</keyword>